<feature type="transmembrane region" description="Helical" evidence="1">
    <location>
        <begin position="17"/>
        <end position="36"/>
    </location>
</feature>
<evidence type="ECO:0000313" key="3">
    <source>
        <dbReference type="Proteomes" id="UP000319700"/>
    </source>
</evidence>
<sequence>MHEASIKSKKTGTNLNVFIYLGILMFLFLSVLRLRYQ</sequence>
<accession>A0A502EKK0</accession>
<dbReference type="EMBL" id="RCZH01000011">
    <property type="protein sequence ID" value="TPG38228.1"/>
    <property type="molecule type" value="Genomic_DNA"/>
</dbReference>
<comment type="caution">
    <text evidence="2">The sequence shown here is derived from an EMBL/GenBank/DDBJ whole genome shotgun (WGS) entry which is preliminary data.</text>
</comment>
<gene>
    <name evidence="2" type="ORF">EAH81_17085</name>
</gene>
<dbReference type="Proteomes" id="UP000319700">
    <property type="component" value="Unassembled WGS sequence"/>
</dbReference>
<keyword evidence="1" id="KW-0472">Membrane</keyword>
<keyword evidence="3" id="KW-1185">Reference proteome</keyword>
<protein>
    <submittedName>
        <fullName evidence="2">LPXTG cell wall anchor domain-containing protein</fullName>
    </submittedName>
</protein>
<name>A0A502EKK0_9FLAO</name>
<keyword evidence="1" id="KW-1133">Transmembrane helix</keyword>
<proteinExistence type="predicted"/>
<organism evidence="2 3">
    <name type="scientific">Flavobacterium pectinovorum</name>
    <dbReference type="NCBI Taxonomy" id="29533"/>
    <lineage>
        <taxon>Bacteria</taxon>
        <taxon>Pseudomonadati</taxon>
        <taxon>Bacteroidota</taxon>
        <taxon>Flavobacteriia</taxon>
        <taxon>Flavobacteriales</taxon>
        <taxon>Flavobacteriaceae</taxon>
        <taxon>Flavobacterium</taxon>
    </lineage>
</organism>
<keyword evidence="1" id="KW-0812">Transmembrane</keyword>
<evidence type="ECO:0000313" key="2">
    <source>
        <dbReference type="EMBL" id="TPG38228.1"/>
    </source>
</evidence>
<dbReference type="NCBIfam" id="TIGR01167">
    <property type="entry name" value="LPXTG_anchor"/>
    <property type="match status" value="1"/>
</dbReference>
<reference evidence="2 3" key="1">
    <citation type="journal article" date="2019" name="Environ. Microbiol.">
        <title>Species interactions and distinct microbial communities in high Arctic permafrost affected cryosols are associated with the CH4 and CO2 gas fluxes.</title>
        <authorList>
            <person name="Altshuler I."/>
            <person name="Hamel J."/>
            <person name="Turney S."/>
            <person name="Magnuson E."/>
            <person name="Levesque R."/>
            <person name="Greer C."/>
            <person name="Whyte L.G."/>
        </authorList>
    </citation>
    <scope>NUCLEOTIDE SEQUENCE [LARGE SCALE GENOMIC DNA]</scope>
    <source>
        <strain evidence="2 3">42</strain>
    </source>
</reference>
<evidence type="ECO:0000256" key="1">
    <source>
        <dbReference type="SAM" id="Phobius"/>
    </source>
</evidence>
<dbReference type="AlphaFoldDB" id="A0A502EKK0"/>